<dbReference type="STRING" id="77635.BISU_1108"/>
<keyword evidence="3" id="KW-0378">Hydrolase</keyword>
<protein>
    <submittedName>
        <fullName evidence="12">ATP-dependent helicase</fullName>
    </submittedName>
</protein>
<evidence type="ECO:0000256" key="9">
    <source>
        <dbReference type="SAM" id="MobiDB-lite"/>
    </source>
</evidence>
<dbReference type="SMART" id="SM00382">
    <property type="entry name" value="AAA"/>
    <property type="match status" value="1"/>
</dbReference>
<dbReference type="SMART" id="SM00490">
    <property type="entry name" value="HELICc"/>
    <property type="match status" value="1"/>
</dbReference>
<dbReference type="GO" id="GO:0003677">
    <property type="term" value="F:DNA binding"/>
    <property type="evidence" value="ECO:0007669"/>
    <property type="project" value="UniProtKB-KW"/>
</dbReference>
<sequence>MIGTQSPCSAIIEHMYECLNLFSTPTRAWFEHAFREPTAVQQQAWPVISSGGNVLVIAPTGSGKTLTAFLSAIDRLMTHGGVHEGIGDDARHIADETVQRAAHDTLNSAVQDLAQNVARIAVNGAQPSGTVQPKDTAQTVENHAASAGRARRGKRHAKHGVRVLYISPLKALAVDVARNLNAPLVGIAAECRSEGVTPPDIRVAIRSGDTTPKERRSIATHPPDILVTTPESLFLLLTSKARSTLSTVETVILDEVHALAGSKRGAHLALSLERLDSLTPAPAQRVGLSATVRPASEAARFIGGGRDVAIIEPKGRPVMDLRVVEPLADMRDIHASKAVTSAGSGAHGHISGISGVNPAMQRLAERSESVAKKSARGGSSQFGQPPGGTDKDFSGSIWPAIERDVLDEILRHHTTLVFVNSRGLAERLTAKLNDLYAESLQGADSQTQSSSRHDYGSAAHYDSVVGSSTNLVESHGSDTTIAMAHHGSVSKDRRKRIEEDLKHGRLRCVVATSSLELGIDMGSVDLVVQIAPPLSVSSGLQRVGRADHRVGGVSHALFYPLTREQLIGSAACIESMVKGDIEPLSVIRSPLDILAQQTVAAAAMNDLRPDDWYVTVRRAAPFATLERDMFDAVLDMLTGSYDSEDFSAFRPPLQWDHESNVISARPGAQRLAVTSGGTIPDRGMYTVVLPEAQAGPGPRRVGELDEEMVYESRVGDVITLGTSTWQIKEITNDRVIVNPAPGRTARLPFWHGEGNGRDVGFGISKGRFIREMTQGLISAHDGESARFNEPITHRLHDDGLDNNACANLAGLLSEQVAATDTVANDQQLVVERCEDEEGDWRVILHSPFGRRVHEPWSMVVANRLKARYGFDKQCYAADDGIVVRIPQTSADIPAGQIFLFDPDELQRDVENQVGESVLFSARFRECAARSLYLPRTKPGKRVPLWQQRLRSAQLLQAARTQRNFPLILETARECLQDVYDLPALRRIMTALDSGDMLLHDVRTETPSSLAGNLLFGFVGSVMYQYDVPQAERAASLLSMDPEVLERLIGGNRIAEVLDEQTTYDVEEELAQTHFWNELASDDVTGRVTRYAKTHGPFTADEAIAVLGFDAVSVVRELDALVARGDLLSGHFTGEGAIVAGAAQYLHRDVFRRIRNRSLAKARAAIKPVSSAAYQSYLIRRQGIMSVGAAAGESVAETGRADSIVAGRSNDCRIGSEASGVGSNGEESDAARTGIVHDAGNGGASTGTASTAPVFEGADGLLRVLEQLEGLSLPASLWESAIFPARIRDYQPSMLDELLSSGDIVWVGSGSPAHGEAGQITWYLADSPLLAAVAPGRDTAMKSSSKNLTNHATALRATASDAALHATPHAALHSATASTHSDDIVQKDDRIEAASLTAPRITPGTDNSTNPSASRVTPDDAIMQVLESGGAYPVHRLTALCTETAEQTMANSNATSLTVNESTGELSVPWTEIEFQEALWNLVWSGAVTNSSFAPVRALSAPRSARRAVPRRRGWNSRARVRVTVPPALSGLWSLVPQDFENQSYGSETRGHQNHESSERIAVARVEALLERYGVIAQPVIDRESLPGGFAGIYPVLKAMEEAGKLVRGMFVTGLSGVQFAERQTVDALRAQQSELDTQRDNESQAVQHHAESTQFQSGPRQPQPPQPFENQHSKSALQAVALDALDPANLAGGAVPWPQTLSESGRKPSRREGSIVVMVQGEAVLYMSQRHLLVFARNGQNDDRKIGQELSQECDDRKRDDQNYDGQKCGERIPSIQEHKKNDQEHSIQEPNDAILIAALHQLIPALQRSHRGSIVIADVNGEPLTSTNHYARLLRAIGFVPAPQGMTLYR</sequence>
<dbReference type="GO" id="GO:0006281">
    <property type="term" value="P:DNA repair"/>
    <property type="evidence" value="ECO:0007669"/>
    <property type="project" value="UniProtKB-KW"/>
</dbReference>
<comment type="caution">
    <text evidence="12">The sequence shown here is derived from an EMBL/GenBank/DDBJ whole genome shotgun (WGS) entry which is preliminary data.</text>
</comment>
<dbReference type="InterPro" id="IPR052511">
    <property type="entry name" value="ATP-dep_Helicase"/>
</dbReference>
<dbReference type="InterPro" id="IPR045628">
    <property type="entry name" value="Lhr_WH_dom"/>
</dbReference>
<dbReference type="PROSITE" id="PS51194">
    <property type="entry name" value="HELICASE_CTER"/>
    <property type="match status" value="1"/>
</dbReference>
<evidence type="ECO:0000259" key="10">
    <source>
        <dbReference type="PROSITE" id="PS51192"/>
    </source>
</evidence>
<reference evidence="12 13" key="1">
    <citation type="submission" date="2014-03" db="EMBL/GenBank/DDBJ databases">
        <title>Genomics of Bifidobacteria.</title>
        <authorList>
            <person name="Ventura M."/>
            <person name="Milani C."/>
            <person name="Lugli G.A."/>
        </authorList>
    </citation>
    <scope>NUCLEOTIDE SEQUENCE [LARGE SCALE GENOMIC DNA]</scope>
    <source>
        <strain evidence="12 13">LMG 11597</strain>
    </source>
</reference>
<dbReference type="Pfam" id="PF08494">
    <property type="entry name" value="DEAD_assoc"/>
    <property type="match status" value="1"/>
</dbReference>
<feature type="compositionally biased region" description="Basic and acidic residues" evidence="9">
    <location>
        <begin position="1704"/>
        <end position="1713"/>
    </location>
</feature>
<name>A0A087E8G9_9BIFI</name>
<evidence type="ECO:0000313" key="12">
    <source>
        <dbReference type="EMBL" id="KFJ04070.1"/>
    </source>
</evidence>
<feature type="domain" description="Helicase C-terminal" evidence="11">
    <location>
        <begin position="404"/>
        <end position="595"/>
    </location>
</feature>
<dbReference type="Pfam" id="PF00270">
    <property type="entry name" value="DEAD"/>
    <property type="match status" value="1"/>
</dbReference>
<keyword evidence="8" id="KW-0413">Isomerase</keyword>
<dbReference type="Pfam" id="PF23234">
    <property type="entry name" value="WHD_4th_Lhr"/>
    <property type="match status" value="1"/>
</dbReference>
<organism evidence="12 13">
    <name type="scientific">Bifidobacterium subtile</name>
    <dbReference type="NCBI Taxonomy" id="77635"/>
    <lineage>
        <taxon>Bacteria</taxon>
        <taxon>Bacillati</taxon>
        <taxon>Actinomycetota</taxon>
        <taxon>Actinomycetes</taxon>
        <taxon>Bifidobacteriales</taxon>
        <taxon>Bifidobacteriaceae</taxon>
        <taxon>Bifidobacterium</taxon>
    </lineage>
</organism>
<evidence type="ECO:0000256" key="7">
    <source>
        <dbReference type="ARBA" id="ARBA00023204"/>
    </source>
</evidence>
<dbReference type="GO" id="GO:0005524">
    <property type="term" value="F:ATP binding"/>
    <property type="evidence" value="ECO:0007669"/>
    <property type="project" value="UniProtKB-KW"/>
</dbReference>
<evidence type="ECO:0000256" key="5">
    <source>
        <dbReference type="ARBA" id="ARBA00022840"/>
    </source>
</evidence>
<dbReference type="InterPro" id="IPR014001">
    <property type="entry name" value="Helicase_ATP-bd"/>
</dbReference>
<keyword evidence="6" id="KW-0238">DNA-binding</keyword>
<dbReference type="Gene3D" id="3.40.50.300">
    <property type="entry name" value="P-loop containing nucleotide triphosphate hydrolases"/>
    <property type="match status" value="3"/>
</dbReference>
<feature type="region of interest" description="Disordered" evidence="9">
    <location>
        <begin position="1691"/>
        <end position="1713"/>
    </location>
</feature>
<feature type="region of interest" description="Disordered" evidence="9">
    <location>
        <begin position="363"/>
        <end position="395"/>
    </location>
</feature>
<keyword evidence="13" id="KW-1185">Reference proteome</keyword>
<feature type="compositionally biased region" description="Polar residues" evidence="9">
    <location>
        <begin position="1403"/>
        <end position="1414"/>
    </location>
</feature>
<dbReference type="PANTHER" id="PTHR47962">
    <property type="entry name" value="ATP-DEPENDENT HELICASE LHR-RELATED-RELATED"/>
    <property type="match status" value="1"/>
</dbReference>
<dbReference type="GO" id="GO:0004386">
    <property type="term" value="F:helicase activity"/>
    <property type="evidence" value="ECO:0007669"/>
    <property type="project" value="UniProtKB-KW"/>
</dbReference>
<keyword evidence="4 12" id="KW-0347">Helicase</keyword>
<dbReference type="InterPro" id="IPR011545">
    <property type="entry name" value="DEAD/DEAH_box_helicase_dom"/>
</dbReference>
<dbReference type="InterPro" id="IPR055367">
    <property type="entry name" value="WH4_Lhr"/>
</dbReference>
<dbReference type="EMBL" id="JGZR01000005">
    <property type="protein sequence ID" value="KFJ04070.1"/>
    <property type="molecule type" value="Genomic_DNA"/>
</dbReference>
<proteinExistence type="predicted"/>
<dbReference type="eggNOG" id="COG1201">
    <property type="taxonomic scope" value="Bacteria"/>
</dbReference>
<dbReference type="Proteomes" id="UP000029055">
    <property type="component" value="Unassembled WGS sequence"/>
</dbReference>
<evidence type="ECO:0000256" key="8">
    <source>
        <dbReference type="ARBA" id="ARBA00023235"/>
    </source>
</evidence>
<dbReference type="InterPro" id="IPR027417">
    <property type="entry name" value="P-loop_NTPase"/>
</dbReference>
<evidence type="ECO:0000313" key="13">
    <source>
        <dbReference type="Proteomes" id="UP000029055"/>
    </source>
</evidence>
<dbReference type="SUPFAM" id="SSF52540">
    <property type="entry name" value="P-loop containing nucleoside triphosphate hydrolases"/>
    <property type="match status" value="1"/>
</dbReference>
<evidence type="ECO:0000256" key="2">
    <source>
        <dbReference type="ARBA" id="ARBA00022763"/>
    </source>
</evidence>
<keyword evidence="7" id="KW-0234">DNA repair</keyword>
<feature type="region of interest" description="Disordered" evidence="9">
    <location>
        <begin position="1394"/>
        <end position="1416"/>
    </location>
</feature>
<dbReference type="InterPro" id="IPR013701">
    <property type="entry name" value="Lhr-like_DEAD/DEAH_assoc"/>
</dbReference>
<evidence type="ECO:0000259" key="11">
    <source>
        <dbReference type="PROSITE" id="PS51194"/>
    </source>
</evidence>
<accession>A0A087E8G9</accession>
<evidence type="ECO:0000256" key="6">
    <source>
        <dbReference type="ARBA" id="ARBA00023125"/>
    </source>
</evidence>
<dbReference type="InterPro" id="IPR055368">
    <property type="entry name" value="WH3_Lhr"/>
</dbReference>
<dbReference type="Pfam" id="PF19306">
    <property type="entry name" value="WHD_Lhr"/>
    <property type="match status" value="1"/>
</dbReference>
<feature type="compositionally biased region" description="Low complexity" evidence="9">
    <location>
        <begin position="377"/>
        <end position="388"/>
    </location>
</feature>
<keyword evidence="5" id="KW-0067">ATP-binding</keyword>
<dbReference type="PANTHER" id="PTHR47962:SF5">
    <property type="entry name" value="ATP-DEPENDENT HELICASE LHR-RELATED"/>
    <property type="match status" value="1"/>
</dbReference>
<keyword evidence="1" id="KW-0547">Nucleotide-binding</keyword>
<gene>
    <name evidence="12" type="ORF">BISU_1108</name>
</gene>
<keyword evidence="2" id="KW-0227">DNA damage</keyword>
<dbReference type="PROSITE" id="PS51192">
    <property type="entry name" value="HELICASE_ATP_BIND_1"/>
    <property type="match status" value="1"/>
</dbReference>
<dbReference type="InterPro" id="IPR001650">
    <property type="entry name" value="Helicase_C-like"/>
</dbReference>
<evidence type="ECO:0000256" key="4">
    <source>
        <dbReference type="ARBA" id="ARBA00022806"/>
    </source>
</evidence>
<dbReference type="InterPro" id="IPR003593">
    <property type="entry name" value="AAA+_ATPase"/>
</dbReference>
<dbReference type="GO" id="GO:0016887">
    <property type="term" value="F:ATP hydrolysis activity"/>
    <property type="evidence" value="ECO:0007669"/>
    <property type="project" value="TreeGrafter"/>
</dbReference>
<feature type="region of interest" description="Disordered" evidence="9">
    <location>
        <begin position="1634"/>
        <end position="1674"/>
    </location>
</feature>
<dbReference type="Pfam" id="PF23235">
    <property type="entry name" value="WHD_3rd_Lhr"/>
    <property type="match status" value="1"/>
</dbReference>
<feature type="domain" description="Helicase ATP-binding" evidence="10">
    <location>
        <begin position="45"/>
        <end position="310"/>
    </location>
</feature>
<evidence type="ECO:0000256" key="1">
    <source>
        <dbReference type="ARBA" id="ARBA00022741"/>
    </source>
</evidence>
<evidence type="ECO:0000256" key="3">
    <source>
        <dbReference type="ARBA" id="ARBA00022801"/>
    </source>
</evidence>
<dbReference type="SMART" id="SM00487">
    <property type="entry name" value="DEXDc"/>
    <property type="match status" value="1"/>
</dbReference>
<dbReference type="Pfam" id="PF00271">
    <property type="entry name" value="Helicase_C"/>
    <property type="match status" value="1"/>
</dbReference>